<dbReference type="InterPro" id="IPR027417">
    <property type="entry name" value="P-loop_NTPase"/>
</dbReference>
<dbReference type="SUPFAM" id="SSF52540">
    <property type="entry name" value="P-loop containing nucleoside triphosphate hydrolases"/>
    <property type="match status" value="1"/>
</dbReference>
<dbReference type="AlphaFoldDB" id="A0A0K6GIY3"/>
<evidence type="ECO:0000259" key="3">
    <source>
        <dbReference type="Pfam" id="PF01926"/>
    </source>
</evidence>
<dbReference type="CDD" id="cd00882">
    <property type="entry name" value="Ras_like_GTPase"/>
    <property type="match status" value="1"/>
</dbReference>
<dbReference type="InterPro" id="IPR006073">
    <property type="entry name" value="GTP-bd"/>
</dbReference>
<sequence>MVDTTNSDSDSSMTPTEQNTMNHYRSPEPPPHETSSRPAALHETKMPAPEVTRQHQTRDNTVRILVVGRSGSGKTRLIQTLCDERASVRTLFKTTTKPYSTFVRMRECEFELIDTPGFDNMSMSDAEAFIQIADYLLEPRRIEAGVNGVIFVHRVGDSIQSRSLRQNLQVSTDIFLKEAGTSRLTVLESQLGIRRVAPTTLLDEVRYQHSAFDSAGKLGATVSQISDRLGFIDLLKLYASQTPIMLPIQLEGSRGSRSDFTTRIERTLGYYGQGSVQTLLRSQEHNLRETYEPILDRQRESESQLQQRLKEAELGYSSLRSQLQLQENVEQSEVVQALNDLNRMIDDIGRSTSAYLTDTYVSSVFGRDPSNVTALDSIDLPALKTLLDHVDGEASLIMSSRGKGMQIECFLDFAIRHMICRHLTREIFEPFHPAIIGLNRVLTTTFRNIQSQAPQVLAGKWRSETFKNIYHDDPDERRRHVDARIHKLMDDRLKPLIMHVFGKGVPFTEDHSNSLHRLFEVAWDWNSQLKGDIIMLGDFTPTSYRPRFEFSSTLMEEFEHNPRHLKRAYILGTLALGLVIRRAVGGGNPVERNIVCKATVLTSNAFI</sequence>
<feature type="domain" description="G" evidence="3">
    <location>
        <begin position="63"/>
        <end position="154"/>
    </location>
</feature>
<dbReference type="Pfam" id="PF01926">
    <property type="entry name" value="MMR_HSR1"/>
    <property type="match status" value="1"/>
</dbReference>
<proteinExistence type="predicted"/>
<protein>
    <submittedName>
        <fullName evidence="4">Putative membrane protein ycf78</fullName>
    </submittedName>
</protein>
<feature type="compositionally biased region" description="Low complexity" evidence="2">
    <location>
        <begin position="1"/>
        <end position="16"/>
    </location>
</feature>
<dbReference type="EMBL" id="CYGV01002059">
    <property type="protein sequence ID" value="CUA78557.1"/>
    <property type="molecule type" value="Genomic_DNA"/>
</dbReference>
<feature type="compositionally biased region" description="Basic and acidic residues" evidence="2">
    <location>
        <begin position="30"/>
        <end position="40"/>
    </location>
</feature>
<dbReference type="Proteomes" id="UP000044841">
    <property type="component" value="Unassembled WGS sequence"/>
</dbReference>
<evidence type="ECO:0000313" key="4">
    <source>
        <dbReference type="EMBL" id="CUA78557.1"/>
    </source>
</evidence>
<feature type="region of interest" description="Disordered" evidence="2">
    <location>
        <begin position="1"/>
        <end position="40"/>
    </location>
</feature>
<evidence type="ECO:0000256" key="1">
    <source>
        <dbReference type="SAM" id="Coils"/>
    </source>
</evidence>
<keyword evidence="5" id="KW-1185">Reference proteome</keyword>
<accession>A0A0K6GIY3</accession>
<keyword evidence="1" id="KW-0175">Coiled coil</keyword>
<dbReference type="GO" id="GO:0005525">
    <property type="term" value="F:GTP binding"/>
    <property type="evidence" value="ECO:0007669"/>
    <property type="project" value="InterPro"/>
</dbReference>
<organism evidence="4 5">
    <name type="scientific">Rhizoctonia solani</name>
    <dbReference type="NCBI Taxonomy" id="456999"/>
    <lineage>
        <taxon>Eukaryota</taxon>
        <taxon>Fungi</taxon>
        <taxon>Dikarya</taxon>
        <taxon>Basidiomycota</taxon>
        <taxon>Agaricomycotina</taxon>
        <taxon>Agaricomycetes</taxon>
        <taxon>Cantharellales</taxon>
        <taxon>Ceratobasidiaceae</taxon>
        <taxon>Rhizoctonia</taxon>
    </lineage>
</organism>
<feature type="coiled-coil region" evidence="1">
    <location>
        <begin position="295"/>
        <end position="322"/>
    </location>
</feature>
<dbReference type="Gene3D" id="3.40.50.300">
    <property type="entry name" value="P-loop containing nucleotide triphosphate hydrolases"/>
    <property type="match status" value="1"/>
</dbReference>
<evidence type="ECO:0000313" key="5">
    <source>
        <dbReference type="Proteomes" id="UP000044841"/>
    </source>
</evidence>
<evidence type="ECO:0000256" key="2">
    <source>
        <dbReference type="SAM" id="MobiDB-lite"/>
    </source>
</evidence>
<name>A0A0K6GIY3_9AGAM</name>
<reference evidence="4 5" key="1">
    <citation type="submission" date="2015-07" db="EMBL/GenBank/DDBJ databases">
        <authorList>
            <person name="Noorani M."/>
        </authorList>
    </citation>
    <scope>NUCLEOTIDE SEQUENCE [LARGE SCALE GENOMIC DNA]</scope>
    <source>
        <strain evidence="4">BBA 69670</strain>
    </source>
</reference>
<gene>
    <name evidence="4" type="ORF">RSOLAG22IIIB_13222</name>
</gene>